<dbReference type="InterPro" id="IPR043129">
    <property type="entry name" value="ATPase_NBD"/>
</dbReference>
<evidence type="ECO:0000256" key="1">
    <source>
        <dbReference type="ARBA" id="ARBA00001206"/>
    </source>
</evidence>
<dbReference type="Gene3D" id="3.30.420.40">
    <property type="match status" value="2"/>
</dbReference>
<evidence type="ECO:0000256" key="5">
    <source>
        <dbReference type="ARBA" id="ARBA00011738"/>
    </source>
</evidence>
<comment type="subunit">
    <text evidence="5 16">Homodimer.</text>
</comment>
<keyword evidence="12 16" id="KW-0630">Potassium</keyword>
<organism evidence="17 19">
    <name type="scientific">Parvimonas micra</name>
    <dbReference type="NCBI Taxonomy" id="33033"/>
    <lineage>
        <taxon>Bacteria</taxon>
        <taxon>Bacillati</taxon>
        <taxon>Bacillota</taxon>
        <taxon>Tissierellia</taxon>
        <taxon>Tissierellales</taxon>
        <taxon>Peptoniphilaceae</taxon>
        <taxon>Parvimonas</taxon>
    </lineage>
</organism>
<protein>
    <recommendedName>
        <fullName evidence="15 16">Type III pantothenate kinase</fullName>
        <ecNumber evidence="6 16">2.7.1.33</ecNumber>
    </recommendedName>
    <alternativeName>
        <fullName evidence="16">PanK-III</fullName>
    </alternativeName>
    <alternativeName>
        <fullName evidence="16">Pantothenic acid kinase</fullName>
    </alternativeName>
</protein>
<feature type="binding site" evidence="16">
    <location>
        <begin position="6"/>
        <end position="13"/>
    </location>
    <ligand>
        <name>ATP</name>
        <dbReference type="ChEBI" id="CHEBI:30616"/>
    </ligand>
</feature>
<keyword evidence="8 16" id="KW-0808">Transferase</keyword>
<comment type="cofactor">
    <cofactor evidence="16">
        <name>NH4(+)</name>
        <dbReference type="ChEBI" id="CHEBI:28938"/>
    </cofactor>
    <cofactor evidence="16">
        <name>K(+)</name>
        <dbReference type="ChEBI" id="CHEBI:29103"/>
    </cofactor>
    <text evidence="16">A monovalent cation. Ammonium or potassium.</text>
</comment>
<name>A0A0B4S1Q4_9FIRM</name>
<dbReference type="GO" id="GO:0015937">
    <property type="term" value="P:coenzyme A biosynthetic process"/>
    <property type="evidence" value="ECO:0007669"/>
    <property type="project" value="UniProtKB-UniRule"/>
</dbReference>
<dbReference type="UniPathway" id="UPA00241">
    <property type="reaction ID" value="UER00352"/>
</dbReference>
<keyword evidence="16" id="KW-0479">Metal-binding</keyword>
<evidence type="ECO:0000256" key="7">
    <source>
        <dbReference type="ARBA" id="ARBA00022490"/>
    </source>
</evidence>
<keyword evidence="13 16" id="KW-0173">Coenzyme A biosynthesis</keyword>
<dbReference type="GO" id="GO:0046872">
    <property type="term" value="F:metal ion binding"/>
    <property type="evidence" value="ECO:0007669"/>
    <property type="project" value="UniProtKB-KW"/>
</dbReference>
<feature type="binding site" evidence="16">
    <location>
        <position position="184"/>
    </location>
    <ligand>
        <name>substrate</name>
    </ligand>
</feature>
<proteinExistence type="inferred from homology"/>
<dbReference type="NCBIfam" id="TIGR00671">
    <property type="entry name" value="baf"/>
    <property type="match status" value="1"/>
</dbReference>
<accession>A0A0B4S1Q4</accession>
<comment type="similarity">
    <text evidence="14 16">Belongs to the type III pantothenate kinase family.</text>
</comment>
<evidence type="ECO:0000256" key="8">
    <source>
        <dbReference type="ARBA" id="ARBA00022679"/>
    </source>
</evidence>
<comment type="caution">
    <text evidence="16">Lacks conserved residue(s) required for the propagation of feature annotation.</text>
</comment>
<dbReference type="NCBIfam" id="NF009855">
    <property type="entry name" value="PRK13321.1"/>
    <property type="match status" value="1"/>
</dbReference>
<dbReference type="Proteomes" id="UP001210690">
    <property type="component" value="Chromosome"/>
</dbReference>
<dbReference type="PANTHER" id="PTHR34265:SF1">
    <property type="entry name" value="TYPE III PANTOTHENATE KINASE"/>
    <property type="match status" value="1"/>
</dbReference>
<keyword evidence="10 16" id="KW-0418">Kinase</keyword>
<evidence type="ECO:0000256" key="3">
    <source>
        <dbReference type="ARBA" id="ARBA00004496"/>
    </source>
</evidence>
<keyword evidence="9 16" id="KW-0547">Nucleotide-binding</keyword>
<comment type="catalytic activity">
    <reaction evidence="1 16">
        <text>(R)-pantothenate + ATP = (R)-4'-phosphopantothenate + ADP + H(+)</text>
        <dbReference type="Rhea" id="RHEA:16373"/>
        <dbReference type="ChEBI" id="CHEBI:10986"/>
        <dbReference type="ChEBI" id="CHEBI:15378"/>
        <dbReference type="ChEBI" id="CHEBI:29032"/>
        <dbReference type="ChEBI" id="CHEBI:30616"/>
        <dbReference type="ChEBI" id="CHEBI:456216"/>
        <dbReference type="EC" id="2.7.1.33"/>
    </reaction>
</comment>
<evidence type="ECO:0000256" key="13">
    <source>
        <dbReference type="ARBA" id="ARBA00022993"/>
    </source>
</evidence>
<evidence type="ECO:0000256" key="2">
    <source>
        <dbReference type="ARBA" id="ARBA00001958"/>
    </source>
</evidence>
<comment type="subcellular location">
    <subcellularLocation>
        <location evidence="3 16">Cytoplasm</location>
    </subcellularLocation>
</comment>
<feature type="binding site" evidence="16">
    <location>
        <begin position="107"/>
        <end position="110"/>
    </location>
    <ligand>
        <name>substrate</name>
    </ligand>
</feature>
<dbReference type="AlphaFoldDB" id="A0A0B4S1Q4"/>
<evidence type="ECO:0000256" key="15">
    <source>
        <dbReference type="ARBA" id="ARBA00040883"/>
    </source>
</evidence>
<feature type="binding site" evidence="16">
    <location>
        <position position="129"/>
    </location>
    <ligand>
        <name>K(+)</name>
        <dbReference type="ChEBI" id="CHEBI:29103"/>
    </ligand>
</feature>
<evidence type="ECO:0000256" key="6">
    <source>
        <dbReference type="ARBA" id="ARBA00012102"/>
    </source>
</evidence>
<evidence type="ECO:0000256" key="11">
    <source>
        <dbReference type="ARBA" id="ARBA00022840"/>
    </source>
</evidence>
<dbReference type="Proteomes" id="UP000031386">
    <property type="component" value="Chromosome"/>
</dbReference>
<evidence type="ECO:0000256" key="9">
    <source>
        <dbReference type="ARBA" id="ARBA00022741"/>
    </source>
</evidence>
<keyword evidence="19" id="KW-1185">Reference proteome</keyword>
<evidence type="ECO:0000256" key="16">
    <source>
        <dbReference type="HAMAP-Rule" id="MF_01274"/>
    </source>
</evidence>
<reference evidence="18" key="2">
    <citation type="submission" date="2022-07" db="EMBL/GenBank/DDBJ databases">
        <title>Parvimonas micra travels from the subgingival sulcus of the human oral cavity to the colorectal adenocarcinoma.</title>
        <authorList>
            <person name="Conde-Perez K."/>
            <person name="Buetas E."/>
            <person name="Aja-Macaya P."/>
            <person name="Martin-De Arribas E."/>
            <person name="Iglesias-Corras I."/>
            <person name="Trigo-Tasende N."/>
            <person name="Nasser-Ali M."/>
            <person name="Estevez L.S."/>
            <person name="Rumbo-Feal S."/>
            <person name="Otero-Alen B."/>
            <person name="Noguera J.F."/>
            <person name="Concha A."/>
            <person name="Pardinas-Lopez S."/>
            <person name="Carda-Dieguez M."/>
            <person name="Gomez-Randulfe I."/>
            <person name="Martinez-Lago N."/>
            <person name="Ladra S."/>
            <person name="Aparicio L.A."/>
            <person name="Bou G."/>
            <person name="Mira A."/>
            <person name="Vallejo J.A."/>
            <person name="Poza M."/>
        </authorList>
    </citation>
    <scope>NUCLEOTIDE SEQUENCE</scope>
    <source>
        <strain evidence="18">PM102KC-G-1</strain>
    </source>
</reference>
<dbReference type="GeneID" id="93385495"/>
<comment type="function">
    <text evidence="16">Catalyzes the phosphorylation of pantothenate (Pan), the first step in CoA biosynthesis.</text>
</comment>
<dbReference type="OrthoDB" id="9804707at2"/>
<feature type="binding site" evidence="16">
    <location>
        <position position="132"/>
    </location>
    <ligand>
        <name>ATP</name>
        <dbReference type="ChEBI" id="CHEBI:30616"/>
    </ligand>
</feature>
<gene>
    <name evidence="16" type="primary">coaX</name>
    <name evidence="18" type="ORF">NM222_03220</name>
    <name evidence="17" type="ORF">NW74_04640</name>
</gene>
<dbReference type="CDD" id="cd24015">
    <property type="entry name" value="ASKHA_NBD_PanK-III"/>
    <property type="match status" value="1"/>
</dbReference>
<evidence type="ECO:0000256" key="12">
    <source>
        <dbReference type="ARBA" id="ARBA00022958"/>
    </source>
</evidence>
<dbReference type="GO" id="GO:0005524">
    <property type="term" value="F:ATP binding"/>
    <property type="evidence" value="ECO:0007669"/>
    <property type="project" value="UniProtKB-UniRule"/>
</dbReference>
<dbReference type="Pfam" id="PF03309">
    <property type="entry name" value="Pan_kinase"/>
    <property type="match status" value="1"/>
</dbReference>
<dbReference type="HAMAP" id="MF_01274">
    <property type="entry name" value="Pantothen_kinase_3"/>
    <property type="match status" value="1"/>
</dbReference>
<evidence type="ECO:0000256" key="14">
    <source>
        <dbReference type="ARBA" id="ARBA00038036"/>
    </source>
</evidence>
<dbReference type="KEGG" id="pmic:NW74_04640"/>
<dbReference type="EMBL" id="CP009761">
    <property type="protein sequence ID" value="AIZ36673.1"/>
    <property type="molecule type" value="Genomic_DNA"/>
</dbReference>
<dbReference type="NCBIfam" id="NF009848">
    <property type="entry name" value="PRK13318.1-6"/>
    <property type="match status" value="1"/>
</dbReference>
<evidence type="ECO:0000313" key="18">
    <source>
        <dbReference type="EMBL" id="WBB31503.1"/>
    </source>
</evidence>
<dbReference type="SUPFAM" id="SSF53067">
    <property type="entry name" value="Actin-like ATPase domain"/>
    <property type="match status" value="2"/>
</dbReference>
<feature type="active site" description="Proton acceptor" evidence="16">
    <location>
        <position position="109"/>
    </location>
</feature>
<keyword evidence="11 16" id="KW-0067">ATP-binding</keyword>
<dbReference type="GO" id="GO:0004594">
    <property type="term" value="F:pantothenate kinase activity"/>
    <property type="evidence" value="ECO:0007669"/>
    <property type="project" value="UniProtKB-UniRule"/>
</dbReference>
<comment type="pathway">
    <text evidence="4 16">Cofactor biosynthesis; coenzyme A biosynthesis; CoA from (R)-pantothenate: step 1/5.</text>
</comment>
<dbReference type="EMBL" id="CP101412">
    <property type="protein sequence ID" value="WBB31503.1"/>
    <property type="molecule type" value="Genomic_DNA"/>
</dbReference>
<dbReference type="PANTHER" id="PTHR34265">
    <property type="entry name" value="TYPE III PANTOTHENATE KINASE"/>
    <property type="match status" value="1"/>
</dbReference>
<keyword evidence="7 16" id="KW-0963">Cytoplasm</keyword>
<dbReference type="InterPro" id="IPR004619">
    <property type="entry name" value="Type_III_PanK"/>
</dbReference>
<evidence type="ECO:0000256" key="4">
    <source>
        <dbReference type="ARBA" id="ARBA00005225"/>
    </source>
</evidence>
<evidence type="ECO:0000313" key="17">
    <source>
        <dbReference type="EMBL" id="AIZ36673.1"/>
    </source>
</evidence>
<dbReference type="STRING" id="33033.NW74_04640"/>
<sequence length="259" mass="28574">MLLVIDVGNTNIVLGVYQGYSLICDFRLNTIKNKTSDEYAMSITEILHANDIKKSEIDDVVVASVVPDVMHSIENAIKKYFNLKPIIIDDNCDLGIKINHDNPKTIGADRIVNSVAGIKKYGVPLIIIDIGTAITFDVVDENSIYQGGAIIPGIGISSEALFLKTAKLPRVELYKPERIVAKNTMDNIRVGMVIGYIGLIEKLIDEVVKEMNFDVSKLKVVATGGYSSLITKDIDKINIIDKKLTLDGMLEIYKMKKGL</sequence>
<dbReference type="EC" id="2.7.1.33" evidence="6 16"/>
<comment type="cofactor">
    <cofactor evidence="2">
        <name>K(+)</name>
        <dbReference type="ChEBI" id="CHEBI:29103"/>
    </cofactor>
</comment>
<reference evidence="17 19" key="1">
    <citation type="submission" date="2014-10" db="EMBL/GenBank/DDBJ databases">
        <title>Complete genome sequence of Parvimonas micra KCOM 1535 (= ChDC B708).</title>
        <authorList>
            <person name="Kook J.-K."/>
            <person name="Park S.-N."/>
            <person name="Lim Y.K."/>
            <person name="Roh H."/>
        </authorList>
    </citation>
    <scope>NUCLEOTIDE SEQUENCE [LARGE SCALE GENOMIC DNA]</scope>
    <source>
        <strain evidence="17">KCOM 1535</strain>
        <strain evidence="19">KCOM 1535 / ChDC B708</strain>
    </source>
</reference>
<dbReference type="RefSeq" id="WP_004833211.1">
    <property type="nucleotide sequence ID" value="NZ_CABKNC010000002.1"/>
</dbReference>
<dbReference type="GO" id="GO:0005737">
    <property type="term" value="C:cytoplasm"/>
    <property type="evidence" value="ECO:0007669"/>
    <property type="project" value="UniProtKB-SubCell"/>
</dbReference>
<evidence type="ECO:0000256" key="10">
    <source>
        <dbReference type="ARBA" id="ARBA00022777"/>
    </source>
</evidence>
<evidence type="ECO:0000313" key="19">
    <source>
        <dbReference type="Proteomes" id="UP000031386"/>
    </source>
</evidence>